<evidence type="ECO:0000313" key="2">
    <source>
        <dbReference type="Proteomes" id="UP000308705"/>
    </source>
</evidence>
<organism evidence="1 2">
    <name type="scientific">Herbidospora galbida</name>
    <dbReference type="NCBI Taxonomy" id="2575442"/>
    <lineage>
        <taxon>Bacteria</taxon>
        <taxon>Bacillati</taxon>
        <taxon>Actinomycetota</taxon>
        <taxon>Actinomycetes</taxon>
        <taxon>Streptosporangiales</taxon>
        <taxon>Streptosporangiaceae</taxon>
        <taxon>Herbidospora</taxon>
    </lineage>
</organism>
<dbReference type="Proteomes" id="UP000308705">
    <property type="component" value="Unassembled WGS sequence"/>
</dbReference>
<sequence>MIMHDRRHTFVYTPIRFRRLERRANGVHIRFTGDRHTCKCAYVWLYHKYSKPNTARACTRNGKYAAIAMYWSARFNWNGKNTIRYNGTSKPLWLTHV</sequence>
<dbReference type="RefSeq" id="WP_137250187.1">
    <property type="nucleotide sequence ID" value="NZ_SZQA01000033.1"/>
</dbReference>
<comment type="caution">
    <text evidence="1">The sequence shown here is derived from an EMBL/GenBank/DDBJ whole genome shotgun (WGS) entry which is preliminary data.</text>
</comment>
<accession>A0A4V5UZX6</accession>
<dbReference type="EMBL" id="SZQA01000033">
    <property type="protein sequence ID" value="TKK84603.1"/>
    <property type="molecule type" value="Genomic_DNA"/>
</dbReference>
<reference evidence="1 2" key="1">
    <citation type="submission" date="2019-04" db="EMBL/GenBank/DDBJ databases">
        <title>Herbidospora sp. NEAU-GS14.nov., a novel actinomycete isolated from soil.</title>
        <authorList>
            <person name="Han L."/>
        </authorList>
    </citation>
    <scope>NUCLEOTIDE SEQUENCE [LARGE SCALE GENOMIC DNA]</scope>
    <source>
        <strain evidence="1 2">NEAU-GS14</strain>
    </source>
</reference>
<keyword evidence="2" id="KW-1185">Reference proteome</keyword>
<name>A0A4V5UZX6_9ACTN</name>
<dbReference type="AlphaFoldDB" id="A0A4V5UZX6"/>
<evidence type="ECO:0000313" key="1">
    <source>
        <dbReference type="EMBL" id="TKK84603.1"/>
    </source>
</evidence>
<protein>
    <submittedName>
        <fullName evidence="1">Uncharacterized protein</fullName>
    </submittedName>
</protein>
<gene>
    <name evidence="1" type="ORF">FDA94_28655</name>
</gene>
<proteinExistence type="predicted"/>